<evidence type="ECO:0000256" key="1">
    <source>
        <dbReference type="SAM" id="MobiDB-lite"/>
    </source>
</evidence>
<protein>
    <submittedName>
        <fullName evidence="2">Uncharacterized protein</fullName>
    </submittedName>
</protein>
<dbReference type="Proteomes" id="UP001604277">
    <property type="component" value="Unassembled WGS sequence"/>
</dbReference>
<name>A0ABD1SLC4_9LAMI</name>
<keyword evidence="3" id="KW-1185">Reference proteome</keyword>
<evidence type="ECO:0000313" key="2">
    <source>
        <dbReference type="EMBL" id="KAL2501529.1"/>
    </source>
</evidence>
<gene>
    <name evidence="2" type="ORF">Fot_35377</name>
</gene>
<feature type="region of interest" description="Disordered" evidence="1">
    <location>
        <begin position="58"/>
        <end position="80"/>
    </location>
</feature>
<sequence>MAGFYFSKIPVFKIRGGRVVDEQGTLLPQLSVPRTTRFLVATVLLVLEVARVSVDEEEKAVPEKATEDEDDVENSKRAKRSQDELDSTILEKLPAPFAIVATSVHKHWISAWAKATDNADLLELLKLAEMSTSRSHVLKYELYKVLAMKIDELRSTVVGAEDIDELRSKNKIFRLRLAVFEDAKA</sequence>
<reference evidence="3" key="1">
    <citation type="submission" date="2024-07" db="EMBL/GenBank/DDBJ databases">
        <title>Two chromosome-level genome assemblies of Korean endemic species Abeliophyllum distichum and Forsythia ovata (Oleaceae).</title>
        <authorList>
            <person name="Jang H."/>
        </authorList>
    </citation>
    <scope>NUCLEOTIDE SEQUENCE [LARGE SCALE GENOMIC DNA]</scope>
</reference>
<evidence type="ECO:0000313" key="3">
    <source>
        <dbReference type="Proteomes" id="UP001604277"/>
    </source>
</evidence>
<comment type="caution">
    <text evidence="2">The sequence shown here is derived from an EMBL/GenBank/DDBJ whole genome shotgun (WGS) entry which is preliminary data.</text>
</comment>
<proteinExistence type="predicted"/>
<dbReference type="AlphaFoldDB" id="A0ABD1SLC4"/>
<organism evidence="2 3">
    <name type="scientific">Forsythia ovata</name>
    <dbReference type="NCBI Taxonomy" id="205694"/>
    <lineage>
        <taxon>Eukaryota</taxon>
        <taxon>Viridiplantae</taxon>
        <taxon>Streptophyta</taxon>
        <taxon>Embryophyta</taxon>
        <taxon>Tracheophyta</taxon>
        <taxon>Spermatophyta</taxon>
        <taxon>Magnoliopsida</taxon>
        <taxon>eudicotyledons</taxon>
        <taxon>Gunneridae</taxon>
        <taxon>Pentapetalae</taxon>
        <taxon>asterids</taxon>
        <taxon>lamiids</taxon>
        <taxon>Lamiales</taxon>
        <taxon>Oleaceae</taxon>
        <taxon>Forsythieae</taxon>
        <taxon>Forsythia</taxon>
    </lineage>
</organism>
<accession>A0ABD1SLC4</accession>
<dbReference type="EMBL" id="JBFOLJ010000010">
    <property type="protein sequence ID" value="KAL2501529.1"/>
    <property type="molecule type" value="Genomic_DNA"/>
</dbReference>